<proteinExistence type="predicted"/>
<evidence type="ECO:0000313" key="7">
    <source>
        <dbReference type="Proteomes" id="UP000050794"/>
    </source>
</evidence>
<dbReference type="PROSITE" id="PS50302">
    <property type="entry name" value="PUM"/>
    <property type="match status" value="2"/>
</dbReference>
<keyword evidence="2" id="KW-0677">Repeat</keyword>
<sequence length="384" mass="43405">MRGVPLSIAVIEEMIKHNPLEAKRSLESWIDSGYVELMAKKEIGSKFLQSIIPVPDERLRKKICRAVFHSDVFYSLCSDAHGSQFVQKLVEQCDSDDIAGVLPLVRGYFVVLSCGNYSTHAMQRLWDKFDDVMRMHLLGELRGMEADLAIDRCGTYLISKVIESMGVFGYGPIVDSIASSSVRLHTVAENVYGSRVVQVALHKLEVESYRCDSRVAQALLNKLLIGIIEDCEHFACHRFANYIIQQIISSSLPGEHSTAVIKTFLGKLLRLSQEKYASHVLEKALDFGSAEMLYWMMEEILDGYECDNEGWDAVGVMLMDRFGNYVVQKMLDVVVAVRLGRREGSAQWYDRLAVCIIRRRDDLQKYSSGKKILAKLEAVSLCRV</sequence>
<dbReference type="PANTHER" id="PTHR12537:SF112">
    <property type="entry name" value="FEM-3 MRNA-BINDING FACTOR 1-RELATED"/>
    <property type="match status" value="1"/>
</dbReference>
<gene>
    <name evidence="6" type="ORF">TCNE_LOCUS10535</name>
</gene>
<evidence type="ECO:0000256" key="4">
    <source>
        <dbReference type="PROSITE-ProRule" id="PRU00317"/>
    </source>
</evidence>
<feature type="domain" description="PUM-HD" evidence="5">
    <location>
        <begin position="6"/>
        <end position="380"/>
    </location>
</feature>
<reference evidence="6 7" key="2">
    <citation type="submission" date="2018-11" db="EMBL/GenBank/DDBJ databases">
        <authorList>
            <consortium name="Pathogen Informatics"/>
        </authorList>
    </citation>
    <scope>NUCLEOTIDE SEQUENCE [LARGE SCALE GENOMIC DNA]</scope>
</reference>
<evidence type="ECO:0000256" key="3">
    <source>
        <dbReference type="ARBA" id="ARBA00022782"/>
    </source>
</evidence>
<protein>
    <submittedName>
        <fullName evidence="8">PUM-HD domain-containing protein</fullName>
    </submittedName>
</protein>
<dbReference type="InterPro" id="IPR001313">
    <property type="entry name" value="Pumilio_RNA-bd_rpt"/>
</dbReference>
<keyword evidence="1" id="KW-0217">Developmental protein</keyword>
<dbReference type="Pfam" id="PF00806">
    <property type="entry name" value="PUF"/>
    <property type="match status" value="5"/>
</dbReference>
<evidence type="ECO:0000256" key="2">
    <source>
        <dbReference type="ARBA" id="ARBA00022737"/>
    </source>
</evidence>
<feature type="repeat" description="Pumilio" evidence="4">
    <location>
        <begin position="263"/>
        <end position="302"/>
    </location>
</feature>
<dbReference type="GO" id="GO:0005634">
    <property type="term" value="C:nucleus"/>
    <property type="evidence" value="ECO:0007669"/>
    <property type="project" value="TreeGrafter"/>
</dbReference>
<evidence type="ECO:0000313" key="8">
    <source>
        <dbReference type="WBParaSite" id="TCNE_0001053501-mRNA-1"/>
    </source>
</evidence>
<reference evidence="8" key="1">
    <citation type="submission" date="2016-06" db="UniProtKB">
        <authorList>
            <consortium name="WormBaseParasite"/>
        </authorList>
    </citation>
    <scope>IDENTIFICATION</scope>
</reference>
<dbReference type="WBParaSite" id="TCNE_0001053501-mRNA-1">
    <property type="protein sequence ID" value="TCNE_0001053501-mRNA-1"/>
    <property type="gene ID" value="TCNE_0001053501"/>
</dbReference>
<dbReference type="InterPro" id="IPR016024">
    <property type="entry name" value="ARM-type_fold"/>
</dbReference>
<dbReference type="SUPFAM" id="SSF48371">
    <property type="entry name" value="ARM repeat"/>
    <property type="match status" value="1"/>
</dbReference>
<dbReference type="GO" id="GO:0030154">
    <property type="term" value="P:cell differentiation"/>
    <property type="evidence" value="ECO:0007669"/>
    <property type="project" value="UniProtKB-KW"/>
</dbReference>
<dbReference type="GO" id="GO:0010608">
    <property type="term" value="P:post-transcriptional regulation of gene expression"/>
    <property type="evidence" value="ECO:0007669"/>
    <property type="project" value="TreeGrafter"/>
</dbReference>
<dbReference type="InterPro" id="IPR033133">
    <property type="entry name" value="PUM-HD"/>
</dbReference>
<evidence type="ECO:0000313" key="6">
    <source>
        <dbReference type="EMBL" id="VDM41856.1"/>
    </source>
</evidence>
<dbReference type="EMBL" id="UYWY01020533">
    <property type="protein sequence ID" value="VDM41856.1"/>
    <property type="molecule type" value="Genomic_DNA"/>
</dbReference>
<evidence type="ECO:0000256" key="1">
    <source>
        <dbReference type="ARBA" id="ARBA00022473"/>
    </source>
</evidence>
<feature type="repeat" description="Pumilio" evidence="4">
    <location>
        <begin position="66"/>
        <end position="103"/>
    </location>
</feature>
<accession>A0A183UPW5</accession>
<dbReference type="AlphaFoldDB" id="A0A183UPW5"/>
<dbReference type="Gene3D" id="1.25.10.10">
    <property type="entry name" value="Leucine-rich Repeat Variant"/>
    <property type="match status" value="1"/>
</dbReference>
<dbReference type="GO" id="GO:0005737">
    <property type="term" value="C:cytoplasm"/>
    <property type="evidence" value="ECO:0007669"/>
    <property type="project" value="TreeGrafter"/>
</dbReference>
<dbReference type="GO" id="GO:0003730">
    <property type="term" value="F:mRNA 3'-UTR binding"/>
    <property type="evidence" value="ECO:0007669"/>
    <property type="project" value="TreeGrafter"/>
</dbReference>
<dbReference type="PANTHER" id="PTHR12537">
    <property type="entry name" value="RNA BINDING PROTEIN PUMILIO-RELATED"/>
    <property type="match status" value="1"/>
</dbReference>
<name>A0A183UPW5_TOXCA</name>
<dbReference type="PROSITE" id="PS50303">
    <property type="entry name" value="PUM_HD"/>
    <property type="match status" value="1"/>
</dbReference>
<dbReference type="SMART" id="SM00025">
    <property type="entry name" value="Pumilio"/>
    <property type="match status" value="7"/>
</dbReference>
<dbReference type="InterPro" id="IPR011989">
    <property type="entry name" value="ARM-like"/>
</dbReference>
<evidence type="ECO:0000259" key="5">
    <source>
        <dbReference type="PROSITE" id="PS50303"/>
    </source>
</evidence>
<dbReference type="Proteomes" id="UP000050794">
    <property type="component" value="Unassembled WGS sequence"/>
</dbReference>
<keyword evidence="7" id="KW-1185">Reference proteome</keyword>
<organism evidence="7 8">
    <name type="scientific">Toxocara canis</name>
    <name type="common">Canine roundworm</name>
    <dbReference type="NCBI Taxonomy" id="6265"/>
    <lineage>
        <taxon>Eukaryota</taxon>
        <taxon>Metazoa</taxon>
        <taxon>Ecdysozoa</taxon>
        <taxon>Nematoda</taxon>
        <taxon>Chromadorea</taxon>
        <taxon>Rhabditida</taxon>
        <taxon>Spirurina</taxon>
        <taxon>Ascaridomorpha</taxon>
        <taxon>Ascaridoidea</taxon>
        <taxon>Toxocaridae</taxon>
        <taxon>Toxocara</taxon>
    </lineage>
</organism>
<keyword evidence="3" id="KW-0221">Differentiation</keyword>